<dbReference type="OrthoDB" id="7069376at2"/>
<dbReference type="HOGENOM" id="CLU_686419_0_0_10"/>
<dbReference type="RefSeq" id="WP_013549004.1">
    <property type="nucleotide sequence ID" value="NC_014934.1"/>
</dbReference>
<reference evidence="1 2" key="1">
    <citation type="journal article" date="2010" name="Stand. Genomic Sci.">
        <title>Complete genome sequence of Cellulophaga algicola type strain (IC166).</title>
        <authorList>
            <person name="Abt B."/>
            <person name="Lu M."/>
            <person name="Misra M."/>
            <person name="Han C."/>
            <person name="Nolan M."/>
            <person name="Lucas S."/>
            <person name="Hammon N."/>
            <person name="Deshpande S."/>
            <person name="Cheng J.F."/>
            <person name="Tapia R."/>
            <person name="Goodwin L."/>
            <person name="Pitluck S."/>
            <person name="Liolios K."/>
            <person name="Pagani I."/>
            <person name="Ivanova N."/>
            <person name="Mavromatis K."/>
            <person name="Ovchinikova G."/>
            <person name="Pati A."/>
            <person name="Chen A."/>
            <person name="Palaniappan K."/>
            <person name="Land M."/>
            <person name="Hauser L."/>
            <person name="Chang Y.J."/>
            <person name="Jeffries C.D."/>
            <person name="Detter J.C."/>
            <person name="Brambilla E."/>
            <person name="Rohde M."/>
            <person name="Tindall B.J."/>
            <person name="Goker M."/>
            <person name="Woyke T."/>
            <person name="Bristow J."/>
            <person name="Eisen J.A."/>
            <person name="Markowitz V."/>
            <person name="Hugenholtz P."/>
            <person name="Kyrpides N.C."/>
            <person name="Klenk H.P."/>
            <person name="Lapidus A."/>
        </authorList>
    </citation>
    <scope>NUCLEOTIDE SEQUENCE [LARGE SCALE GENOMIC DNA]</scope>
    <source>
        <strain evidence="2">DSM 14237 / IC166 / ACAM 630</strain>
    </source>
</reference>
<accession>E6X7R2</accession>
<sequence>MYKVLLIAIAILFLSWKHENPQEFSTKQTTTIPQNSKKFKFVIAESGLNYRSEPNGTILGKFAWREKVEYLYETGVRQKITDNYVEVEGTWVAVKQKNDTVFVFDYFLSDTAPYYSKTKLYYAEAYYSSILQPSKEKDIRQAFVNVSESFYMPKNFIERKDLRKDTIHFKDKQRREFLKRMNYSDKDSIFIYDLKSGIVKKHLVGNTPIMACISIYSQVNEAYKTEDYDQWDYQIGFNLGKTAYGGFAMIGKENPFIAKGLQPIIFEKMNSANIALNAKAGLIPENWNTDTISAYVFNYENTRFFMRSTRSYTWNDLSIKNTATKESFEVDISEGESSSKAPLQIKGEKYDFEENLQYVGRLFKNKPPVVFGFTFKSFGCPSINFIATKELPIYILCDNRH</sequence>
<evidence type="ECO:0000313" key="1">
    <source>
        <dbReference type="EMBL" id="ADV47505.1"/>
    </source>
</evidence>
<dbReference type="AlphaFoldDB" id="E6X7R2"/>
<dbReference type="Proteomes" id="UP000008634">
    <property type="component" value="Chromosome"/>
</dbReference>
<dbReference type="eggNOG" id="ENOG50311C1">
    <property type="taxonomic scope" value="Bacteria"/>
</dbReference>
<name>E6X7R2_CELAD</name>
<evidence type="ECO:0000313" key="2">
    <source>
        <dbReference type="Proteomes" id="UP000008634"/>
    </source>
</evidence>
<evidence type="ECO:0008006" key="3">
    <source>
        <dbReference type="Google" id="ProtNLM"/>
    </source>
</evidence>
<organism evidence="1 2">
    <name type="scientific">Cellulophaga algicola (strain DSM 14237 / IC166 / ACAM 630)</name>
    <dbReference type="NCBI Taxonomy" id="688270"/>
    <lineage>
        <taxon>Bacteria</taxon>
        <taxon>Pseudomonadati</taxon>
        <taxon>Bacteroidota</taxon>
        <taxon>Flavobacteriia</taxon>
        <taxon>Flavobacteriales</taxon>
        <taxon>Flavobacteriaceae</taxon>
        <taxon>Cellulophaga</taxon>
    </lineage>
</organism>
<dbReference type="KEGG" id="cao:Celal_0152"/>
<gene>
    <name evidence="1" type="ordered locus">Celal_0152</name>
</gene>
<protein>
    <recommendedName>
        <fullName evidence="3">SH3b domain-containing protein</fullName>
    </recommendedName>
</protein>
<dbReference type="STRING" id="688270.Celal_0152"/>
<keyword evidence="2" id="KW-1185">Reference proteome</keyword>
<proteinExistence type="predicted"/>
<dbReference type="EMBL" id="CP002453">
    <property type="protein sequence ID" value="ADV47505.1"/>
    <property type="molecule type" value="Genomic_DNA"/>
</dbReference>